<dbReference type="InterPro" id="IPR037401">
    <property type="entry name" value="SnoaL-like"/>
</dbReference>
<evidence type="ECO:0000259" key="1">
    <source>
        <dbReference type="Pfam" id="PF12680"/>
    </source>
</evidence>
<accession>A0A2S3X659</accession>
<dbReference type="OrthoDB" id="1115105at2"/>
<organism evidence="2 3">
    <name type="scientific">Pseudomonas putida</name>
    <name type="common">Arthrobacter siderocapsulatus</name>
    <dbReference type="NCBI Taxonomy" id="303"/>
    <lineage>
        <taxon>Bacteria</taxon>
        <taxon>Pseudomonadati</taxon>
        <taxon>Pseudomonadota</taxon>
        <taxon>Gammaproteobacteria</taxon>
        <taxon>Pseudomonadales</taxon>
        <taxon>Pseudomonadaceae</taxon>
        <taxon>Pseudomonas</taxon>
    </lineage>
</organism>
<name>A0A2S3X659_PSEPU</name>
<reference evidence="2 3" key="1">
    <citation type="submission" date="2016-08" db="EMBL/GenBank/DDBJ databases">
        <authorList>
            <person name="Seilhamer J.J."/>
        </authorList>
    </citation>
    <scope>NUCLEOTIDE SEQUENCE [LARGE SCALE GENOMIC DNA]</scope>
    <source>
        <strain evidence="2 3">KH-21-114</strain>
    </source>
</reference>
<dbReference type="AlphaFoldDB" id="A0A2S3X659"/>
<feature type="domain" description="SnoaL-like" evidence="1">
    <location>
        <begin position="12"/>
        <end position="105"/>
    </location>
</feature>
<evidence type="ECO:0000313" key="2">
    <source>
        <dbReference type="EMBL" id="POG10955.1"/>
    </source>
</evidence>
<dbReference type="Gene3D" id="3.10.450.50">
    <property type="match status" value="1"/>
</dbReference>
<dbReference type="InterPro" id="IPR032710">
    <property type="entry name" value="NTF2-like_dom_sf"/>
</dbReference>
<dbReference type="EMBL" id="MINH01000019">
    <property type="protein sequence ID" value="POG10955.1"/>
    <property type="molecule type" value="Genomic_DNA"/>
</dbReference>
<dbReference type="Pfam" id="PF12680">
    <property type="entry name" value="SnoaL_2"/>
    <property type="match status" value="1"/>
</dbReference>
<dbReference type="SUPFAM" id="SSF54427">
    <property type="entry name" value="NTF2-like"/>
    <property type="match status" value="1"/>
</dbReference>
<reference evidence="2 3" key="2">
    <citation type="submission" date="2018-03" db="EMBL/GenBank/DDBJ databases">
        <title>Draft genome of Pseudomonas putida strain KH-21-114.</title>
        <authorList>
            <person name="Yoshizawa S."/>
            <person name="Khan N.H."/>
            <person name="Nishimura M."/>
            <person name="Chiura H.X."/>
            <person name="Ogura Y."/>
            <person name="Hayashi T."/>
            <person name="Kogure K."/>
        </authorList>
    </citation>
    <scope>NUCLEOTIDE SEQUENCE [LARGE SCALE GENOMIC DNA]</scope>
    <source>
        <strain evidence="2 3">KH-21-114</strain>
    </source>
</reference>
<proteinExistence type="predicted"/>
<protein>
    <submittedName>
        <fullName evidence="2">Transcriptional regulator</fullName>
    </submittedName>
</protein>
<dbReference type="Proteomes" id="UP000237230">
    <property type="component" value="Unassembled WGS sequence"/>
</dbReference>
<gene>
    <name evidence="2" type="ORF">BGP84_14870</name>
</gene>
<sequence length="140" mass="16096">MSNYLKHFSERFAALGSDNLQMLGDLYSEDVTFRDPLHHISGLTALRAYFAQLYGNVTEVRYTFEGLDEPQPGHGYIRWTLHYRHPRLAGGQPISLQGCSHLRWRARVHFHQDYFDAGALLYEHVPVLGGAVRWLKGRLA</sequence>
<evidence type="ECO:0000313" key="3">
    <source>
        <dbReference type="Proteomes" id="UP000237230"/>
    </source>
</evidence>
<dbReference type="RefSeq" id="WP_103447714.1">
    <property type="nucleotide sequence ID" value="NZ_MINH01000019.1"/>
</dbReference>
<comment type="caution">
    <text evidence="2">The sequence shown here is derived from an EMBL/GenBank/DDBJ whole genome shotgun (WGS) entry which is preliminary data.</text>
</comment>